<dbReference type="AlphaFoldDB" id="A0A6G1KN80"/>
<dbReference type="Proteomes" id="UP000799428">
    <property type="component" value="Unassembled WGS sequence"/>
</dbReference>
<protein>
    <recommendedName>
        <fullName evidence="1">Heterokaryon incompatibility domain-containing protein</fullName>
    </recommendedName>
</protein>
<organism evidence="2 3">
    <name type="scientific">Pleomassaria siparia CBS 279.74</name>
    <dbReference type="NCBI Taxonomy" id="1314801"/>
    <lineage>
        <taxon>Eukaryota</taxon>
        <taxon>Fungi</taxon>
        <taxon>Dikarya</taxon>
        <taxon>Ascomycota</taxon>
        <taxon>Pezizomycotina</taxon>
        <taxon>Dothideomycetes</taxon>
        <taxon>Pleosporomycetidae</taxon>
        <taxon>Pleosporales</taxon>
        <taxon>Pleomassariaceae</taxon>
        <taxon>Pleomassaria</taxon>
    </lineage>
</organism>
<evidence type="ECO:0000259" key="1">
    <source>
        <dbReference type="Pfam" id="PF06985"/>
    </source>
</evidence>
<dbReference type="InterPro" id="IPR010730">
    <property type="entry name" value="HET"/>
</dbReference>
<feature type="domain" description="Heterokaryon incompatibility" evidence="1">
    <location>
        <begin position="187"/>
        <end position="225"/>
    </location>
</feature>
<name>A0A6G1KN80_9PLEO</name>
<evidence type="ECO:0000313" key="2">
    <source>
        <dbReference type="EMBL" id="KAF2714298.1"/>
    </source>
</evidence>
<keyword evidence="3" id="KW-1185">Reference proteome</keyword>
<dbReference type="PANTHER" id="PTHR33112:SF16">
    <property type="entry name" value="HETEROKARYON INCOMPATIBILITY DOMAIN-CONTAINING PROTEIN"/>
    <property type="match status" value="1"/>
</dbReference>
<gene>
    <name evidence="2" type="ORF">K504DRAFT_528656</name>
</gene>
<dbReference type="Pfam" id="PF06985">
    <property type="entry name" value="HET"/>
    <property type="match status" value="1"/>
</dbReference>
<reference evidence="2" key="1">
    <citation type="journal article" date="2020" name="Stud. Mycol.">
        <title>101 Dothideomycetes genomes: a test case for predicting lifestyles and emergence of pathogens.</title>
        <authorList>
            <person name="Haridas S."/>
            <person name="Albert R."/>
            <person name="Binder M."/>
            <person name="Bloem J."/>
            <person name="Labutti K."/>
            <person name="Salamov A."/>
            <person name="Andreopoulos B."/>
            <person name="Baker S."/>
            <person name="Barry K."/>
            <person name="Bills G."/>
            <person name="Bluhm B."/>
            <person name="Cannon C."/>
            <person name="Castanera R."/>
            <person name="Culley D."/>
            <person name="Daum C."/>
            <person name="Ezra D."/>
            <person name="Gonzalez J."/>
            <person name="Henrissat B."/>
            <person name="Kuo A."/>
            <person name="Liang C."/>
            <person name="Lipzen A."/>
            <person name="Lutzoni F."/>
            <person name="Magnuson J."/>
            <person name="Mondo S."/>
            <person name="Nolan M."/>
            <person name="Ohm R."/>
            <person name="Pangilinan J."/>
            <person name="Park H.-J."/>
            <person name="Ramirez L."/>
            <person name="Alfaro M."/>
            <person name="Sun H."/>
            <person name="Tritt A."/>
            <person name="Yoshinaga Y."/>
            <person name="Zwiers L.-H."/>
            <person name="Turgeon B."/>
            <person name="Goodwin S."/>
            <person name="Spatafora J."/>
            <person name="Crous P."/>
            <person name="Grigoriev I."/>
        </authorList>
    </citation>
    <scope>NUCLEOTIDE SEQUENCE</scope>
    <source>
        <strain evidence="2">CBS 279.74</strain>
    </source>
</reference>
<sequence length="558" mass="63592">MFYVQWSPYDTVLHRSVAQLTLASTLGFPTCRAILSTPTQSEKETLLADENEPLSIMIEIDTSRGPHPTILASFCEVDETTVRLPKRMIAGHAGLLDDDELASTLQKSREVSNGSTGSDAAFALAAHWLNKCLCKHETCRRIDGEIGSSCLPTRVLDLSNNAIQLIETVPIIRTLKRNLGVQLADIPADSLSQTFKDAVEITRKLCFRYLWIDSLCIMQDDSEDRLGDRSCDYEQLIPIRMLIFDGPQLRWECLFMHGSESDPQGGMSRNIGHDKIIRAGIMNDAEFSDMPDNPECDIRLKPRLRYQHWCSTVMDYTHRGMTDLLDRLVGHRWHRESARQKNEVQISGRNMVTQSLDGNLVIRGHVRTGYINSIYPYVMPEAAAAHLDMTFVKPTGVHDLFTYRDQSFHPHDFFIWWSGKDAPGSSMFLSSDWGLVRERWRPDQVLDPNTPITFLAIAQENMGQKERSLQHTYKKGDPLTTYTIGPVTTGRVKAEYTRVGYGVWKDYPWYGYVRGHHEKTNLRADGWWEWLAGGNPRKIINVGKVDTISLRRHDFEAD</sequence>
<proteinExistence type="predicted"/>
<dbReference type="PANTHER" id="PTHR33112">
    <property type="entry name" value="DOMAIN PROTEIN, PUTATIVE-RELATED"/>
    <property type="match status" value="1"/>
</dbReference>
<dbReference type="OrthoDB" id="5125733at2759"/>
<evidence type="ECO:0000313" key="3">
    <source>
        <dbReference type="Proteomes" id="UP000799428"/>
    </source>
</evidence>
<dbReference type="EMBL" id="MU005764">
    <property type="protein sequence ID" value="KAF2714298.1"/>
    <property type="molecule type" value="Genomic_DNA"/>
</dbReference>
<accession>A0A6G1KN80</accession>